<sequence>MEKRDCGSRSASESFEGVVASAFYRETSVCRVQRVCKEEWAKISVTGCAKLKPDVKAMRTVVLRGLPVLLGHAPSDFYITCFV</sequence>
<feature type="non-terminal residue" evidence="1">
    <location>
        <position position="83"/>
    </location>
</feature>
<accession>A0ABV0PTX1</accession>
<reference evidence="1 2" key="1">
    <citation type="submission" date="2021-06" db="EMBL/GenBank/DDBJ databases">
        <authorList>
            <person name="Palmer J.M."/>
        </authorList>
    </citation>
    <scope>NUCLEOTIDE SEQUENCE [LARGE SCALE GENOMIC DNA]</scope>
    <source>
        <strain evidence="1 2">GA_2019</strain>
        <tissue evidence="1">Muscle</tissue>
    </source>
</reference>
<gene>
    <name evidence="1" type="ORF">GOODEAATRI_033836</name>
</gene>
<dbReference type="EMBL" id="JAHRIO010087484">
    <property type="protein sequence ID" value="MEQ2186929.1"/>
    <property type="molecule type" value="Genomic_DNA"/>
</dbReference>
<keyword evidence="2" id="KW-1185">Reference proteome</keyword>
<proteinExistence type="predicted"/>
<evidence type="ECO:0000313" key="2">
    <source>
        <dbReference type="Proteomes" id="UP001476798"/>
    </source>
</evidence>
<protein>
    <submittedName>
        <fullName evidence="1">Uncharacterized protein</fullName>
    </submittedName>
</protein>
<dbReference type="Proteomes" id="UP001476798">
    <property type="component" value="Unassembled WGS sequence"/>
</dbReference>
<evidence type="ECO:0000313" key="1">
    <source>
        <dbReference type="EMBL" id="MEQ2186929.1"/>
    </source>
</evidence>
<organism evidence="1 2">
    <name type="scientific">Goodea atripinnis</name>
    <dbReference type="NCBI Taxonomy" id="208336"/>
    <lineage>
        <taxon>Eukaryota</taxon>
        <taxon>Metazoa</taxon>
        <taxon>Chordata</taxon>
        <taxon>Craniata</taxon>
        <taxon>Vertebrata</taxon>
        <taxon>Euteleostomi</taxon>
        <taxon>Actinopterygii</taxon>
        <taxon>Neopterygii</taxon>
        <taxon>Teleostei</taxon>
        <taxon>Neoteleostei</taxon>
        <taxon>Acanthomorphata</taxon>
        <taxon>Ovalentaria</taxon>
        <taxon>Atherinomorphae</taxon>
        <taxon>Cyprinodontiformes</taxon>
        <taxon>Goodeidae</taxon>
        <taxon>Goodea</taxon>
    </lineage>
</organism>
<comment type="caution">
    <text evidence="1">The sequence shown here is derived from an EMBL/GenBank/DDBJ whole genome shotgun (WGS) entry which is preliminary data.</text>
</comment>
<name>A0ABV0PTX1_9TELE</name>